<dbReference type="SUPFAM" id="SSF81799">
    <property type="entry name" value="Putative methyltransferase TM0872, insert domain"/>
    <property type="match status" value="1"/>
</dbReference>
<name>A0A6I6H459_9BACT</name>
<dbReference type="GO" id="GO:0071424">
    <property type="term" value="F:rRNA (cytosine-N4-)-methyltransferase activity"/>
    <property type="evidence" value="ECO:0007669"/>
    <property type="project" value="UniProtKB-UniRule"/>
</dbReference>
<dbReference type="AlphaFoldDB" id="A0A6I6H459"/>
<dbReference type="EC" id="2.1.1.199" evidence="6"/>
<keyword evidence="8" id="KW-1185">Reference proteome</keyword>
<feature type="binding site" evidence="6">
    <location>
        <position position="73"/>
    </location>
    <ligand>
        <name>S-adenosyl-L-methionine</name>
        <dbReference type="ChEBI" id="CHEBI:59789"/>
    </ligand>
</feature>
<comment type="catalytic activity">
    <reaction evidence="6">
        <text>cytidine(1402) in 16S rRNA + S-adenosyl-L-methionine = N(4)-methylcytidine(1402) in 16S rRNA + S-adenosyl-L-homocysteine + H(+)</text>
        <dbReference type="Rhea" id="RHEA:42928"/>
        <dbReference type="Rhea" id="RHEA-COMP:10286"/>
        <dbReference type="Rhea" id="RHEA-COMP:10287"/>
        <dbReference type="ChEBI" id="CHEBI:15378"/>
        <dbReference type="ChEBI" id="CHEBI:57856"/>
        <dbReference type="ChEBI" id="CHEBI:59789"/>
        <dbReference type="ChEBI" id="CHEBI:74506"/>
        <dbReference type="ChEBI" id="CHEBI:82748"/>
        <dbReference type="EC" id="2.1.1.199"/>
    </reaction>
</comment>
<dbReference type="Pfam" id="PF01795">
    <property type="entry name" value="Methyltransf_5"/>
    <property type="match status" value="1"/>
</dbReference>
<comment type="similarity">
    <text evidence="1 6">Belongs to the methyltransferase superfamily. RsmH family.</text>
</comment>
<keyword evidence="6" id="KW-0963">Cytoplasm</keyword>
<evidence type="ECO:0000256" key="3">
    <source>
        <dbReference type="ARBA" id="ARBA00022603"/>
    </source>
</evidence>
<evidence type="ECO:0000313" key="8">
    <source>
        <dbReference type="Proteomes" id="UP000426027"/>
    </source>
</evidence>
<dbReference type="NCBIfam" id="TIGR00006">
    <property type="entry name" value="16S rRNA (cytosine(1402)-N(4))-methyltransferase RsmH"/>
    <property type="match status" value="1"/>
</dbReference>
<dbReference type="PIRSF" id="PIRSF004486">
    <property type="entry name" value="MraW"/>
    <property type="match status" value="1"/>
</dbReference>
<dbReference type="InterPro" id="IPR023397">
    <property type="entry name" value="SAM-dep_MeTrfase_MraW_recog"/>
</dbReference>
<feature type="binding site" evidence="6">
    <location>
        <position position="123"/>
    </location>
    <ligand>
        <name>S-adenosyl-L-methionine</name>
        <dbReference type="ChEBI" id="CHEBI:59789"/>
    </ligand>
</feature>
<comment type="function">
    <text evidence="6">Specifically methylates the N4 position of cytidine in position 1402 (C1402) of 16S rRNA.</text>
</comment>
<evidence type="ECO:0000313" key="7">
    <source>
        <dbReference type="EMBL" id="QGW29221.1"/>
    </source>
</evidence>
<evidence type="ECO:0000256" key="1">
    <source>
        <dbReference type="ARBA" id="ARBA00010396"/>
    </source>
</evidence>
<keyword evidence="4 6" id="KW-0808">Transferase</keyword>
<protein>
    <recommendedName>
        <fullName evidence="6">Ribosomal RNA small subunit methyltransferase H</fullName>
        <ecNumber evidence="6">2.1.1.199</ecNumber>
    </recommendedName>
    <alternativeName>
        <fullName evidence="6">16S rRNA m(4)C1402 methyltransferase</fullName>
    </alternativeName>
    <alternativeName>
        <fullName evidence="6">rRNA (cytosine-N(4)-)-methyltransferase RsmH</fullName>
    </alternativeName>
</protein>
<dbReference type="Proteomes" id="UP000426027">
    <property type="component" value="Chromosome"/>
</dbReference>
<keyword evidence="3 6" id="KW-0489">Methyltransferase</keyword>
<dbReference type="InterPro" id="IPR002903">
    <property type="entry name" value="RsmH"/>
</dbReference>
<gene>
    <name evidence="6 7" type="primary">rsmH</name>
    <name evidence="7" type="ORF">GLV81_14885</name>
</gene>
<dbReference type="RefSeq" id="WP_157479574.1">
    <property type="nucleotide sequence ID" value="NZ_CP046566.1"/>
</dbReference>
<dbReference type="GO" id="GO:0070475">
    <property type="term" value="P:rRNA base methylation"/>
    <property type="evidence" value="ECO:0007669"/>
    <property type="project" value="UniProtKB-UniRule"/>
</dbReference>
<feature type="binding site" evidence="6">
    <location>
        <begin position="53"/>
        <end position="55"/>
    </location>
    <ligand>
        <name>S-adenosyl-L-methionine</name>
        <dbReference type="ChEBI" id="CHEBI:59789"/>
    </ligand>
</feature>
<dbReference type="Gene3D" id="3.40.50.150">
    <property type="entry name" value="Vaccinia Virus protein VP39"/>
    <property type="match status" value="1"/>
</dbReference>
<reference evidence="7 8" key="1">
    <citation type="submission" date="2019-11" db="EMBL/GenBank/DDBJ databases">
        <authorList>
            <person name="Im W.T."/>
        </authorList>
    </citation>
    <scope>NUCLEOTIDE SEQUENCE [LARGE SCALE GENOMIC DNA]</scope>
    <source>
        <strain evidence="7 8">SB-02</strain>
    </source>
</reference>
<sequence length="323" mass="35786">MGKKKRQQDADAASNAAEMGGNSYHIPVMLKETIEALNIHPDGVYVDCTFGGGGHSRAILSQLGPKGKLIAFDQDADAAANLPADSRILFVPENFRYMHRFLRLHGALPVDGVLADLGVSSHQFDEASRGFSFRFDAELDMRMDQRQPKTGATIINEYNAAALQNMFSMYGEVTNARTLAAAIVQERSKRPLQTIQDLLTVLEPLAKGNPNRYYAQVFQAIRIEVNEELAVLKEWLEQLPLVLKPGGRVAVITFHSLEDRLVKLFLRDGTFSREADPIYGHSSASPFELMSKKPIEASAEEVKMNDRSRSARLRVAALKEGAK</sequence>
<dbReference type="PANTHER" id="PTHR11265">
    <property type="entry name" value="S-ADENOSYL-METHYLTRANSFERASE MRAW"/>
    <property type="match status" value="1"/>
</dbReference>
<evidence type="ECO:0000256" key="6">
    <source>
        <dbReference type="HAMAP-Rule" id="MF_01007"/>
    </source>
</evidence>
<keyword evidence="2 6" id="KW-0698">rRNA processing</keyword>
<feature type="binding site" evidence="6">
    <location>
        <position position="95"/>
    </location>
    <ligand>
        <name>S-adenosyl-L-methionine</name>
        <dbReference type="ChEBI" id="CHEBI:59789"/>
    </ligand>
</feature>
<dbReference type="EMBL" id="CP046566">
    <property type="protein sequence ID" value="QGW29221.1"/>
    <property type="molecule type" value="Genomic_DNA"/>
</dbReference>
<dbReference type="SUPFAM" id="SSF53335">
    <property type="entry name" value="S-adenosyl-L-methionine-dependent methyltransferases"/>
    <property type="match status" value="1"/>
</dbReference>
<dbReference type="InterPro" id="IPR029063">
    <property type="entry name" value="SAM-dependent_MTases_sf"/>
</dbReference>
<keyword evidence="5 6" id="KW-0949">S-adenosyl-L-methionine</keyword>
<evidence type="ECO:0000256" key="2">
    <source>
        <dbReference type="ARBA" id="ARBA00022552"/>
    </source>
</evidence>
<dbReference type="Gene3D" id="1.10.150.170">
    <property type="entry name" value="Putative methyltransferase TM0872, insert domain"/>
    <property type="match status" value="1"/>
</dbReference>
<proteinExistence type="inferred from homology"/>
<dbReference type="KEGG" id="fls:GLV81_14885"/>
<comment type="subcellular location">
    <subcellularLocation>
        <location evidence="6">Cytoplasm</location>
    </subcellularLocation>
</comment>
<evidence type="ECO:0000256" key="4">
    <source>
        <dbReference type="ARBA" id="ARBA00022679"/>
    </source>
</evidence>
<organism evidence="7 8">
    <name type="scientific">Phnomibacter ginsenosidimutans</name>
    <dbReference type="NCBI Taxonomy" id="2676868"/>
    <lineage>
        <taxon>Bacteria</taxon>
        <taxon>Pseudomonadati</taxon>
        <taxon>Bacteroidota</taxon>
        <taxon>Chitinophagia</taxon>
        <taxon>Chitinophagales</taxon>
        <taxon>Chitinophagaceae</taxon>
        <taxon>Phnomibacter</taxon>
    </lineage>
</organism>
<dbReference type="PANTHER" id="PTHR11265:SF0">
    <property type="entry name" value="12S RRNA N4-METHYLCYTIDINE METHYLTRANSFERASE"/>
    <property type="match status" value="1"/>
</dbReference>
<accession>A0A6I6H459</accession>
<evidence type="ECO:0000256" key="5">
    <source>
        <dbReference type="ARBA" id="ARBA00022691"/>
    </source>
</evidence>
<feature type="binding site" evidence="6">
    <location>
        <position position="116"/>
    </location>
    <ligand>
        <name>S-adenosyl-L-methionine</name>
        <dbReference type="ChEBI" id="CHEBI:59789"/>
    </ligand>
</feature>
<dbReference type="GO" id="GO:0005737">
    <property type="term" value="C:cytoplasm"/>
    <property type="evidence" value="ECO:0007669"/>
    <property type="project" value="UniProtKB-SubCell"/>
</dbReference>
<dbReference type="HAMAP" id="MF_01007">
    <property type="entry name" value="16SrRNA_methyltr_H"/>
    <property type="match status" value="1"/>
</dbReference>